<evidence type="ECO:0000313" key="1">
    <source>
        <dbReference type="EMBL" id="MFB9556279.1"/>
    </source>
</evidence>
<protein>
    <submittedName>
        <fullName evidence="1">Uncharacterized protein</fullName>
    </submittedName>
</protein>
<proteinExistence type="predicted"/>
<gene>
    <name evidence="1" type="ORF">ACFFTP_19060</name>
</gene>
<organism evidence="1 2">
    <name type="scientific">Streptomyces roseoviridis</name>
    <dbReference type="NCBI Taxonomy" id="67361"/>
    <lineage>
        <taxon>Bacteria</taxon>
        <taxon>Bacillati</taxon>
        <taxon>Actinomycetota</taxon>
        <taxon>Actinomycetes</taxon>
        <taxon>Kitasatosporales</taxon>
        <taxon>Streptomycetaceae</taxon>
        <taxon>Streptomyces</taxon>
    </lineage>
</organism>
<dbReference type="Proteomes" id="UP001589716">
    <property type="component" value="Unassembled WGS sequence"/>
</dbReference>
<keyword evidence="2" id="KW-1185">Reference proteome</keyword>
<comment type="caution">
    <text evidence="1">The sequence shown here is derived from an EMBL/GenBank/DDBJ whole genome shotgun (WGS) entry which is preliminary data.</text>
</comment>
<evidence type="ECO:0000313" key="2">
    <source>
        <dbReference type="Proteomes" id="UP001589716"/>
    </source>
</evidence>
<name>A0ABV5QRZ6_9ACTN</name>
<accession>A0ABV5QRZ6</accession>
<dbReference type="RefSeq" id="WP_345490671.1">
    <property type="nucleotide sequence ID" value="NZ_BAAAWU010000001.1"/>
</dbReference>
<sequence>MTLARHVATLDLLRGRPFRDGGHHLAELAAADASEEQTEAERTALAELLAARWGPPDRLGLGTLLLRAERGERIPAPWDLLSETAADIELWRADGRWIALGVVRAAEDTHRILVCVTAVDPP</sequence>
<reference evidence="1 2" key="1">
    <citation type="submission" date="2024-09" db="EMBL/GenBank/DDBJ databases">
        <authorList>
            <person name="Sun Q."/>
            <person name="Mori K."/>
        </authorList>
    </citation>
    <scope>NUCLEOTIDE SEQUENCE [LARGE SCALE GENOMIC DNA]</scope>
    <source>
        <strain evidence="1 2">JCM 4414</strain>
    </source>
</reference>
<dbReference type="EMBL" id="JBHMCT010000012">
    <property type="protein sequence ID" value="MFB9556279.1"/>
    <property type="molecule type" value="Genomic_DNA"/>
</dbReference>